<evidence type="ECO:0000256" key="1">
    <source>
        <dbReference type="ARBA" id="ARBA00007825"/>
    </source>
</evidence>
<dbReference type="InterPro" id="IPR050770">
    <property type="entry name" value="Intradiol_RC_Dioxygenase"/>
</dbReference>
<dbReference type="GO" id="GO:0019619">
    <property type="term" value="P:3,4-dihydroxybenzoate catabolic process"/>
    <property type="evidence" value="ECO:0007669"/>
    <property type="project" value="InterPro"/>
</dbReference>
<dbReference type="PROSITE" id="PS00083">
    <property type="entry name" value="INTRADIOL_DIOXYGENAS"/>
    <property type="match status" value="1"/>
</dbReference>
<dbReference type="Pfam" id="PF12391">
    <property type="entry name" value="PCDO_beta_N"/>
    <property type="match status" value="1"/>
</dbReference>
<sequence>MRAAPQGVASQGDITAEIARIAAACEHTNAGAQDQPRLNYPPYRSSMLRHPKQPLLLTDPEELERCAPCFGEVDFHPLDADLTAGQPGEPIGERIIVTGRLLDRSGRPLAGQLIEIWQANASGRYRHQRDQHPAPLDPNFIGAGRCLTGPDGTYRFLTVKPGPYPWRNHHNAWRPAHIHFSLFGTAFTQRLITQMYFPGDPLFDLDPIFQSVLDPAARQRLIAGYDHDLTEPEYATGYRWDIVLAGSSSTWTEAEHD</sequence>
<evidence type="ECO:0000313" key="5">
    <source>
        <dbReference type="EMBL" id="GBG38218.1"/>
    </source>
</evidence>
<feature type="domain" description="Intradiol ring-cleavage dioxygenases" evidence="4">
    <location>
        <begin position="97"/>
        <end position="125"/>
    </location>
</feature>
<evidence type="ECO:0000256" key="3">
    <source>
        <dbReference type="ARBA" id="ARBA00023002"/>
    </source>
</evidence>
<dbReference type="GO" id="GO:0018578">
    <property type="term" value="F:protocatechuate 3,4-dioxygenase activity"/>
    <property type="evidence" value="ECO:0007669"/>
    <property type="project" value="InterPro"/>
</dbReference>
<reference evidence="7" key="2">
    <citation type="submission" date="2018-04" db="EMBL/GenBank/DDBJ databases">
        <title>Draft genome sequence of Mycobacterium montefiorense isolated from Japanese black salamander.</title>
        <authorList>
            <person name="Fukano H."/>
            <person name="Yoshida M."/>
            <person name="Shimizu A."/>
            <person name="Iwao H."/>
            <person name="Kurata O."/>
            <person name="Katayama Y."/>
            <person name="Omatsu T."/>
            <person name="Mizutani T."/>
            <person name="Wada S."/>
            <person name="Hoshino Y."/>
        </authorList>
    </citation>
    <scope>NUCLEOTIDE SEQUENCE [LARGE SCALE GENOMIC DNA]</scope>
    <source>
        <strain evidence="7">BS</strain>
    </source>
</reference>
<dbReference type="EMBL" id="BFCH01000018">
    <property type="protein sequence ID" value="GBG38218.1"/>
    <property type="molecule type" value="Genomic_DNA"/>
</dbReference>
<name>A0AA37PTI0_9MYCO</name>
<dbReference type="AlphaFoldDB" id="A0AA37PTI0"/>
<accession>A0AA37PTI0</accession>
<dbReference type="InterPro" id="IPR000627">
    <property type="entry name" value="Intradiol_dOase_C"/>
</dbReference>
<dbReference type="RefSeq" id="WP_108922380.1">
    <property type="nucleotide sequence ID" value="NZ_BFCH01000018.1"/>
</dbReference>
<evidence type="ECO:0000313" key="7">
    <source>
        <dbReference type="Proteomes" id="UP000245060"/>
    </source>
</evidence>
<evidence type="ECO:0000313" key="6">
    <source>
        <dbReference type="EMBL" id="GKU75467.1"/>
    </source>
</evidence>
<reference evidence="6" key="4">
    <citation type="submission" date="2022-04" db="EMBL/GenBank/DDBJ databases">
        <authorList>
            <person name="Komine T."/>
            <person name="Fukano H."/>
            <person name="Wada S."/>
        </authorList>
    </citation>
    <scope>NUCLEOTIDE SEQUENCE</scope>
    <source>
        <strain evidence="6">NJB18185</strain>
    </source>
</reference>
<reference evidence="5" key="1">
    <citation type="journal article" date="2018" name="Genome Announc.">
        <title>Draft Genome Sequence of Mycobacterium montefiorense Isolated from Japanese Black Salamander (Hynobius nigrescens).</title>
        <authorList>
            <person name="Fukano H."/>
            <person name="Yoshida M."/>
            <person name="Shimizu A."/>
            <person name="Iwao H."/>
            <person name="Katayama Y."/>
            <person name="Omatsu T."/>
            <person name="Mizutani T."/>
            <person name="Kurata O."/>
            <person name="Wada S."/>
            <person name="Hoshino Y."/>
        </authorList>
    </citation>
    <scope>NUCLEOTIDE SEQUENCE</scope>
    <source>
        <strain evidence="5">BS</strain>
    </source>
</reference>
<dbReference type="InterPro" id="IPR015889">
    <property type="entry name" value="Intradiol_dOase_core"/>
</dbReference>
<dbReference type="SUPFAM" id="SSF49482">
    <property type="entry name" value="Aromatic compound dioxygenase"/>
    <property type="match status" value="1"/>
</dbReference>
<comment type="similarity">
    <text evidence="1">Belongs to the intradiol ring-cleavage dioxygenase family.</text>
</comment>
<gene>
    <name evidence="6" type="primary">pcaH</name>
    <name evidence="5" type="ORF">MmonteBS_25900</name>
    <name evidence="6" type="ORF">NJB18185_52380</name>
</gene>
<dbReference type="InterPro" id="IPR024756">
    <property type="entry name" value="PCDO_beta_N"/>
</dbReference>
<proteinExistence type="inferred from homology"/>
<protein>
    <submittedName>
        <fullName evidence="6">Protocatechuate 3,4-dioxygenase subunit beta</fullName>
    </submittedName>
</protein>
<keyword evidence="7" id="KW-1185">Reference proteome</keyword>
<evidence type="ECO:0000313" key="8">
    <source>
        <dbReference type="Proteomes" id="UP001139505"/>
    </source>
</evidence>
<dbReference type="Pfam" id="PF00775">
    <property type="entry name" value="Dioxygenase_C"/>
    <property type="match status" value="1"/>
</dbReference>
<evidence type="ECO:0000256" key="2">
    <source>
        <dbReference type="ARBA" id="ARBA00022964"/>
    </source>
</evidence>
<keyword evidence="3" id="KW-0560">Oxidoreductase</keyword>
<reference evidence="6" key="3">
    <citation type="journal article" date="2022" name="Microbiol. Resour. Announc.">
        <title>Draft Genome Sequences of Eight Mycobacterium montefiorense Strains Isolated from Salamanders in Captivity.</title>
        <authorList>
            <person name="Komine T."/>
            <person name="Ihara H."/>
            <person name="Fukano H."/>
            <person name="Hoshino Y."/>
            <person name="Kurata O."/>
            <person name="Wada S."/>
        </authorList>
    </citation>
    <scope>NUCLEOTIDE SEQUENCE</scope>
    <source>
        <strain evidence="6">NJB18185</strain>
    </source>
</reference>
<dbReference type="EMBL" id="BQYH01000074">
    <property type="protein sequence ID" value="GKU75467.1"/>
    <property type="molecule type" value="Genomic_DNA"/>
</dbReference>
<dbReference type="Proteomes" id="UP001139505">
    <property type="component" value="Unassembled WGS sequence"/>
</dbReference>
<dbReference type="InterPro" id="IPR012785">
    <property type="entry name" value="Protocat_dOase_b"/>
</dbReference>
<dbReference type="NCBIfam" id="TIGR02422">
    <property type="entry name" value="protocat_beta"/>
    <property type="match status" value="1"/>
</dbReference>
<dbReference type="GO" id="GO:0008199">
    <property type="term" value="F:ferric iron binding"/>
    <property type="evidence" value="ECO:0007669"/>
    <property type="project" value="InterPro"/>
</dbReference>
<dbReference type="Gene3D" id="2.60.130.10">
    <property type="entry name" value="Aromatic compound dioxygenase"/>
    <property type="match status" value="1"/>
</dbReference>
<comment type="caution">
    <text evidence="6">The sequence shown here is derived from an EMBL/GenBank/DDBJ whole genome shotgun (WGS) entry which is preliminary data.</text>
</comment>
<dbReference type="PANTHER" id="PTHR33711:SF10">
    <property type="entry name" value="INTRADIOL RING-CLEAVAGE DIOXYGENASES DOMAIN-CONTAINING PROTEIN"/>
    <property type="match status" value="1"/>
</dbReference>
<dbReference type="PANTHER" id="PTHR33711">
    <property type="entry name" value="DIOXYGENASE, PUTATIVE (AFU_ORTHOLOGUE AFUA_2G02910)-RELATED"/>
    <property type="match status" value="1"/>
</dbReference>
<organism evidence="6 8">
    <name type="scientific">Mycobacterium montefiorense</name>
    <dbReference type="NCBI Taxonomy" id="154654"/>
    <lineage>
        <taxon>Bacteria</taxon>
        <taxon>Bacillati</taxon>
        <taxon>Actinomycetota</taxon>
        <taxon>Actinomycetes</taxon>
        <taxon>Mycobacteriales</taxon>
        <taxon>Mycobacteriaceae</taxon>
        <taxon>Mycobacterium</taxon>
        <taxon>Mycobacterium simiae complex</taxon>
    </lineage>
</organism>
<dbReference type="Proteomes" id="UP000245060">
    <property type="component" value="Unassembled WGS sequence"/>
</dbReference>
<evidence type="ECO:0000259" key="4">
    <source>
        <dbReference type="PROSITE" id="PS00083"/>
    </source>
</evidence>
<keyword evidence="2" id="KW-0223">Dioxygenase</keyword>